<evidence type="ECO:0008006" key="3">
    <source>
        <dbReference type="Google" id="ProtNLM"/>
    </source>
</evidence>
<organism evidence="1 2">
    <name type="scientific">Chryseolinea serpens</name>
    <dbReference type="NCBI Taxonomy" id="947013"/>
    <lineage>
        <taxon>Bacteria</taxon>
        <taxon>Pseudomonadati</taxon>
        <taxon>Bacteroidota</taxon>
        <taxon>Cytophagia</taxon>
        <taxon>Cytophagales</taxon>
        <taxon>Fulvivirgaceae</taxon>
        <taxon>Chryseolinea</taxon>
    </lineage>
</organism>
<evidence type="ECO:0000313" key="1">
    <source>
        <dbReference type="EMBL" id="SHH49404.1"/>
    </source>
</evidence>
<dbReference type="RefSeq" id="WP_073137627.1">
    <property type="nucleotide sequence ID" value="NZ_FQWQ01000003.1"/>
</dbReference>
<name>A0A1M5TFC0_9BACT</name>
<dbReference type="Proteomes" id="UP000184212">
    <property type="component" value="Unassembled WGS sequence"/>
</dbReference>
<gene>
    <name evidence="1" type="ORF">SAMN04488109_4045</name>
</gene>
<proteinExistence type="predicted"/>
<dbReference type="OrthoDB" id="610933at2"/>
<dbReference type="AlphaFoldDB" id="A0A1M5TFC0"/>
<dbReference type="STRING" id="947013.SAMN04488109_4045"/>
<keyword evidence="2" id="KW-1185">Reference proteome</keyword>
<sequence length="1143" mass="128538">MKKKLIILAGSLVLFGVLFLLGFRYYNLINFKDSLADLVESKTNGQYKLVIGKAKMNLRELQFELKDVSLVKTGKAGPNGVESVTIPSMEAKAGSLRSLLNTGQMVIERLTIEEPVLKMAARKNTEHDVNIAHSLVKIFPAIEAVLDKFLIKSFTLQRGALQIEKEGENLISLRLIDFIIRDWNMRQLTDSSRVRLSLQGQRLLLSKTSIAFSAIEFKYPEHFLEFKDLTLESEDTISRSHMKIEGKSVFIQGLDYNELYNHQRYKLKKIHIEKPVISGTLRVGGVHHQVKHPLKEILQQTFGEALLDSAVINDADIALTVYHGKDSIHTRLPHVDLDLSNFEVRPDTSALLVDGLRIDLNETSVRLNNNVTLHCDNLTFLRGQYLDITNASFIDVAAKKSFIQCQHIELSRFALIDFIFYRKLHLASALIENSDVNITPHYLDLFPKMSSDVKDTTQVKKKLDKYVGGLRLRNANIRFNDGTRSMTIQRADLEVKSFSTASIKTLISRLSRFSAGSLTYDSPKDSTHLKVGDVSLSKNQFAVGRMEIQMKRLAVSGKSISIQDYILAEDTLSSAVLEKIHIESLSLRGVLPEVKHQPKSKKKNTLDLLMKDFQIGKLETDVRVKDKHIAFNANALTGRSIRLRGGKVNYQHLVGNIDHFRFQQPETDVSVESLDLDFFKETHLKNARVQVRNHDVSLPSATMGKVDFEDKATHVSYIHVNNIDVQQDGALVFVTDSLTAKGITLRTGKDPHIKSLVAYHPIIHLPKPAEAASKEVKPSKKLPADLVEEFALYDGELTLPKGQVLKFTKAEGDLKASHQVLRLDQATFGTEKMALQLNGLNVQEGRLDIKRFTITPQESFVKNLAVETSVLTGELNDISLVDFHLDSLVEHHTLVASAVNVDKFSLHIFKDKRLPDALPKEKPFLLHAMILPALHARKLKVREGFIRYREISDITGKEGEISLHKINIEANSVDVRKYLADGLIVNATTRLYDQGEVHLNYKFLSPEQFALNIDILPFDLTVLNKLIVPLKAMEIRSGDLEALHLDVTADRERAVGSATMSYQNLHLELFSKTDPEKKNLGSTLLTLLADGIVLKHNKQHATATIDQTRIPTKSVFNYWVRIATHGAMNVVRHGKPAKKVKAV</sequence>
<accession>A0A1M5TFC0</accession>
<evidence type="ECO:0000313" key="2">
    <source>
        <dbReference type="Proteomes" id="UP000184212"/>
    </source>
</evidence>
<protein>
    <recommendedName>
        <fullName evidence="3">AsmA-like C-terminal region</fullName>
    </recommendedName>
</protein>
<dbReference type="EMBL" id="FQWQ01000003">
    <property type="protein sequence ID" value="SHH49404.1"/>
    <property type="molecule type" value="Genomic_DNA"/>
</dbReference>
<reference evidence="1 2" key="1">
    <citation type="submission" date="2016-11" db="EMBL/GenBank/DDBJ databases">
        <authorList>
            <person name="Jaros S."/>
            <person name="Januszkiewicz K."/>
            <person name="Wedrychowicz H."/>
        </authorList>
    </citation>
    <scope>NUCLEOTIDE SEQUENCE [LARGE SCALE GENOMIC DNA]</scope>
    <source>
        <strain evidence="1 2">DSM 24574</strain>
    </source>
</reference>